<evidence type="ECO:0000256" key="5">
    <source>
        <dbReference type="SAM" id="Phobius"/>
    </source>
</evidence>
<feature type="transmembrane region" description="Helical" evidence="5">
    <location>
        <begin position="81"/>
        <end position="102"/>
    </location>
</feature>
<dbReference type="PANTHER" id="PTHR30371">
    <property type="entry name" value="SEC-INDEPENDENT PROTEIN TRANSLOCASE PROTEIN TATC"/>
    <property type="match status" value="1"/>
</dbReference>
<dbReference type="EMBL" id="CAEZXL010000012">
    <property type="protein sequence ID" value="CAB4679510.1"/>
    <property type="molecule type" value="Genomic_DNA"/>
</dbReference>
<name>A0A6J6MYX0_9ZZZZ</name>
<comment type="subcellular location">
    <subcellularLocation>
        <location evidence="1">Membrane</location>
        <topology evidence="1">Multi-pass membrane protein</topology>
    </subcellularLocation>
</comment>
<dbReference type="NCBIfam" id="TIGR00945">
    <property type="entry name" value="tatC"/>
    <property type="match status" value="1"/>
</dbReference>
<feature type="transmembrane region" description="Helical" evidence="5">
    <location>
        <begin position="160"/>
        <end position="187"/>
    </location>
</feature>
<dbReference type="GO" id="GO:0043953">
    <property type="term" value="P:protein transport by the Tat complex"/>
    <property type="evidence" value="ECO:0007669"/>
    <property type="project" value="TreeGrafter"/>
</dbReference>
<protein>
    <submittedName>
        <fullName evidence="6">Unannotated protein</fullName>
    </submittedName>
</protein>
<keyword evidence="3 5" id="KW-1133">Transmembrane helix</keyword>
<dbReference type="HAMAP" id="MF_00902">
    <property type="entry name" value="TatC"/>
    <property type="match status" value="1"/>
</dbReference>
<dbReference type="PANTHER" id="PTHR30371:SF0">
    <property type="entry name" value="SEC-INDEPENDENT PROTEIN TRANSLOCASE PROTEIN TATC, CHLOROPLASTIC-RELATED"/>
    <property type="match status" value="1"/>
</dbReference>
<dbReference type="GO" id="GO:0009977">
    <property type="term" value="F:proton motive force dependent protein transmembrane transporter activity"/>
    <property type="evidence" value="ECO:0007669"/>
    <property type="project" value="TreeGrafter"/>
</dbReference>
<dbReference type="PRINTS" id="PR01840">
    <property type="entry name" value="TATCFAMILY"/>
</dbReference>
<feature type="transmembrane region" description="Helical" evidence="5">
    <location>
        <begin position="199"/>
        <end position="216"/>
    </location>
</feature>
<evidence type="ECO:0000313" key="6">
    <source>
        <dbReference type="EMBL" id="CAB4679510.1"/>
    </source>
</evidence>
<sequence>MASRRNPEKRMKLSGHLREFRKRLFRSAFAILAGTVTGWYCFDFVFNALQKPVLELAKDQNVNAQINFGSLVSAFDLRLQISFFIGVFLTSPYWLFQLWRFIAPALKKRERKYTVLFVLTSTPLFLGGAYFGWFLFPEFVRSLLSFTPEGSANVINAAEYILFTVRVLLVFGIAFVLPVILVLLNAIGTLSAKSILKGWRLAIFLITVIGALATPVSDPMSMFLLMVPLVLFYYLSAAIAYLNDKRRALRNKTALTELEIANEYTPDTLDE</sequence>
<accession>A0A6J6MYX0</accession>
<keyword evidence="4 5" id="KW-0472">Membrane</keyword>
<feature type="transmembrane region" description="Helical" evidence="5">
    <location>
        <begin position="28"/>
        <end position="49"/>
    </location>
</feature>
<dbReference type="InterPro" id="IPR002033">
    <property type="entry name" value="TatC"/>
</dbReference>
<organism evidence="6">
    <name type="scientific">freshwater metagenome</name>
    <dbReference type="NCBI Taxonomy" id="449393"/>
    <lineage>
        <taxon>unclassified sequences</taxon>
        <taxon>metagenomes</taxon>
        <taxon>ecological metagenomes</taxon>
    </lineage>
</organism>
<evidence type="ECO:0000256" key="4">
    <source>
        <dbReference type="ARBA" id="ARBA00023136"/>
    </source>
</evidence>
<feature type="transmembrane region" description="Helical" evidence="5">
    <location>
        <begin position="114"/>
        <end position="136"/>
    </location>
</feature>
<keyword evidence="2 5" id="KW-0812">Transmembrane</keyword>
<proteinExistence type="inferred from homology"/>
<feature type="transmembrane region" description="Helical" evidence="5">
    <location>
        <begin position="222"/>
        <end position="242"/>
    </location>
</feature>
<evidence type="ECO:0000256" key="1">
    <source>
        <dbReference type="ARBA" id="ARBA00004141"/>
    </source>
</evidence>
<evidence type="ECO:0000256" key="2">
    <source>
        <dbReference type="ARBA" id="ARBA00022692"/>
    </source>
</evidence>
<dbReference type="Pfam" id="PF00902">
    <property type="entry name" value="TatC"/>
    <property type="match status" value="1"/>
</dbReference>
<reference evidence="6" key="1">
    <citation type="submission" date="2020-05" db="EMBL/GenBank/DDBJ databases">
        <authorList>
            <person name="Chiriac C."/>
            <person name="Salcher M."/>
            <person name="Ghai R."/>
            <person name="Kavagutti S V."/>
        </authorList>
    </citation>
    <scope>NUCLEOTIDE SEQUENCE</scope>
</reference>
<evidence type="ECO:0000256" key="3">
    <source>
        <dbReference type="ARBA" id="ARBA00022989"/>
    </source>
</evidence>
<dbReference type="AlphaFoldDB" id="A0A6J6MYX0"/>
<gene>
    <name evidence="6" type="ORF">UFOPK2373_00148</name>
</gene>
<dbReference type="GO" id="GO:0065002">
    <property type="term" value="P:intracellular protein transmembrane transport"/>
    <property type="evidence" value="ECO:0007669"/>
    <property type="project" value="TreeGrafter"/>
</dbReference>
<dbReference type="GO" id="GO:0033281">
    <property type="term" value="C:TAT protein transport complex"/>
    <property type="evidence" value="ECO:0007669"/>
    <property type="project" value="TreeGrafter"/>
</dbReference>